<reference evidence="1" key="1">
    <citation type="journal article" date="2018" name="Genome Biol.">
        <title>SKESA: strategic k-mer extension for scrupulous assemblies.</title>
        <authorList>
            <person name="Souvorov A."/>
            <person name="Agarwala R."/>
            <person name="Lipman D.J."/>
        </authorList>
    </citation>
    <scope>NUCLEOTIDE SEQUENCE</scope>
    <source>
        <strain evidence="1">BCW_3452</strain>
    </source>
</reference>
<accession>A0A8H9K5Y4</accession>
<organism evidence="1">
    <name type="scientific">Vibrio vulnificus</name>
    <dbReference type="NCBI Taxonomy" id="672"/>
    <lineage>
        <taxon>Bacteria</taxon>
        <taxon>Pseudomonadati</taxon>
        <taxon>Pseudomonadota</taxon>
        <taxon>Gammaproteobacteria</taxon>
        <taxon>Vibrionales</taxon>
        <taxon>Vibrionaceae</taxon>
        <taxon>Vibrio</taxon>
    </lineage>
</organism>
<dbReference type="AlphaFoldDB" id="A0A8H9K5Y4"/>
<evidence type="ECO:0000313" key="1">
    <source>
        <dbReference type="EMBL" id="HAS8538506.1"/>
    </source>
</evidence>
<name>A0A8H9K5Y4_VIBVL</name>
<gene>
    <name evidence="1" type="ORF">I7730_01740</name>
</gene>
<reference evidence="1" key="2">
    <citation type="submission" date="2019-01" db="EMBL/GenBank/DDBJ databases">
        <authorList>
            <consortium name="NCBI Pathogen Detection Project"/>
        </authorList>
    </citation>
    <scope>NUCLEOTIDE SEQUENCE</scope>
    <source>
        <strain evidence="1">BCW_3452</strain>
    </source>
</reference>
<protein>
    <submittedName>
        <fullName evidence="1">Uncharacterized protein</fullName>
    </submittedName>
</protein>
<comment type="caution">
    <text evidence="1">The sequence shown here is derived from an EMBL/GenBank/DDBJ whole genome shotgun (WGS) entry which is preliminary data.</text>
</comment>
<sequence>MKVALLYREHYDCSINTKQSVTVIKQQKSRALGDLKRIIFHLDYKMTVGLLRRAGPASIFVLDVINRKLYCNTLSLFLQREIDSSSYLTNESLLTRLEEERKYLLLLPIIQAEFRGKCDIEVFKTIGFRLQGFGFSVRLRLEDTEIPEAISVPKLFFARSDQIQTSYHESTGQQLDIMTVFVVIGCMDDISPVYKVFAEAGLYLLLDSKTTKGDKTWHRFSFYPHGLTPNSELASSVNLEDIEL</sequence>
<proteinExistence type="predicted"/>
<dbReference type="Proteomes" id="UP000863257">
    <property type="component" value="Unassembled WGS sequence"/>
</dbReference>
<dbReference type="EMBL" id="DACRBY010000001">
    <property type="protein sequence ID" value="HAS8538506.1"/>
    <property type="molecule type" value="Genomic_DNA"/>
</dbReference>